<dbReference type="EMBL" id="CP056068">
    <property type="protein sequence ID" value="UKJ90426.2"/>
    <property type="molecule type" value="Genomic_DNA"/>
</dbReference>
<feature type="coiled-coil region" evidence="1">
    <location>
        <begin position="434"/>
        <end position="510"/>
    </location>
</feature>
<evidence type="ECO:0000256" key="1">
    <source>
        <dbReference type="SAM" id="Coils"/>
    </source>
</evidence>
<proteinExistence type="predicted"/>
<organism evidence="2 3">
    <name type="scientific">Theileria orientalis</name>
    <dbReference type="NCBI Taxonomy" id="68886"/>
    <lineage>
        <taxon>Eukaryota</taxon>
        <taxon>Sar</taxon>
        <taxon>Alveolata</taxon>
        <taxon>Apicomplexa</taxon>
        <taxon>Aconoidasida</taxon>
        <taxon>Piroplasmida</taxon>
        <taxon>Theileriidae</taxon>
        <taxon>Theileria</taxon>
    </lineage>
</organism>
<dbReference type="EC" id="5.6.2.2" evidence="2"/>
<keyword evidence="2" id="KW-0413">Isomerase</keyword>
<dbReference type="AlphaFoldDB" id="A0A976M827"/>
<keyword evidence="1" id="KW-0175">Coiled coil</keyword>
<feature type="coiled-coil region" evidence="1">
    <location>
        <begin position="323"/>
        <end position="357"/>
    </location>
</feature>
<gene>
    <name evidence="2" type="ORF">MACJ_001359</name>
</gene>
<protein>
    <submittedName>
        <fullName evidence="2">DNA topoisomerase (ATP-hydrolyzing)</fullName>
        <ecNumber evidence="2">5.6.2.2</ecNumber>
    </submittedName>
</protein>
<evidence type="ECO:0000313" key="2">
    <source>
        <dbReference type="EMBL" id="UKJ90426.2"/>
    </source>
</evidence>
<dbReference type="OrthoDB" id="440020at2759"/>
<evidence type="ECO:0000313" key="3">
    <source>
        <dbReference type="Proteomes" id="UP000244803"/>
    </source>
</evidence>
<accession>A0A976M827</accession>
<sequence length="515" mass="58944">MDTSSDVLKKLGTHVSSALQEVGAQLKYHAKQAKSELSANIDNFKSPICGRLGSEVSCSLFPVPNSRSLRTTELKTSGNYTFGFDVKFHQQEIGLIEVSVTGVDLRLCKFSWRRKLHSYECLIDHCTQSTYKLTADDVGNTIVVNCSLEGSHEYAEAELGPIDIDVRSKRLIQDALINNTSRHQLYLLEVNSEKVPSQSDYRHIVLYLLAEEVTLKPEDNMGFSWRSKCRFGTDFPRAKLDVEDELRFYLEFDTDLKFTLRVYNRNQRDLVVLMLRVFHSRVLLNNSFENNQMELTREGRLDQLVNMSTLSLNALVERLSVDVSFLILENSRLSRELERAKQEKSFLELEMKSTIQVFQEQIANEQQAAREAGVEAPIKLQTKNLEKEPEDKDLNTHRVLPRKLHSQRGLSRQTTTASALSEFDTTGDENQGLYADLVNRNAMLNEKLSLLTQENNSLQEKLNKQVGEKNRLEKQSKCALKDLEDLKSENEQLQVKMGELRSKLRKLSLLDSKTE</sequence>
<reference evidence="2" key="1">
    <citation type="submission" date="2022-07" db="EMBL/GenBank/DDBJ databases">
        <title>Evaluation of T. orientalis genome assembly methods using nanopore sequencing and analysis of variation between genomes.</title>
        <authorList>
            <person name="Yam J."/>
            <person name="Micallef M.L."/>
            <person name="Liu M."/>
            <person name="Djordjevic S.P."/>
            <person name="Bogema D.R."/>
            <person name="Jenkins C."/>
        </authorList>
    </citation>
    <scope>NUCLEOTIDE SEQUENCE</scope>
    <source>
        <strain evidence="2">Fish Creek</strain>
    </source>
</reference>
<name>A0A976M827_THEOR</name>
<dbReference type="GO" id="GO:0003918">
    <property type="term" value="F:DNA topoisomerase type II (double strand cut, ATP-hydrolyzing) activity"/>
    <property type="evidence" value="ECO:0007669"/>
    <property type="project" value="UniProtKB-EC"/>
</dbReference>
<dbReference type="Proteomes" id="UP000244803">
    <property type="component" value="Chromosome 2"/>
</dbReference>